<evidence type="ECO:0000256" key="2">
    <source>
        <dbReference type="ARBA" id="ARBA00022737"/>
    </source>
</evidence>
<dbReference type="Pfam" id="PF00249">
    <property type="entry name" value="Myb_DNA-binding"/>
    <property type="match status" value="2"/>
</dbReference>
<keyword evidence="6" id="KW-0539">Nucleus</keyword>
<dbReference type="Proteomes" id="UP001457282">
    <property type="component" value="Unassembled WGS sequence"/>
</dbReference>
<dbReference type="PANTHER" id="PTHR47999:SF68">
    <property type="entry name" value="MYB DOMAIN PROTEIN 40"/>
    <property type="match status" value="1"/>
</dbReference>
<dbReference type="PANTHER" id="PTHR47999">
    <property type="entry name" value="TRANSCRIPTION FACTOR MYB8-RELATED-RELATED"/>
    <property type="match status" value="1"/>
</dbReference>
<keyword evidence="5" id="KW-0804">Transcription</keyword>
<evidence type="ECO:0000313" key="11">
    <source>
        <dbReference type="Proteomes" id="UP001457282"/>
    </source>
</evidence>
<dbReference type="GO" id="GO:0005634">
    <property type="term" value="C:nucleus"/>
    <property type="evidence" value="ECO:0007669"/>
    <property type="project" value="UniProtKB-SubCell"/>
</dbReference>
<reference evidence="10 11" key="1">
    <citation type="journal article" date="2023" name="G3 (Bethesda)">
        <title>A chromosome-length genome assembly and annotation of blackberry (Rubus argutus, cv. 'Hillquist').</title>
        <authorList>
            <person name="Bruna T."/>
            <person name="Aryal R."/>
            <person name="Dudchenko O."/>
            <person name="Sargent D.J."/>
            <person name="Mead D."/>
            <person name="Buti M."/>
            <person name="Cavallini A."/>
            <person name="Hytonen T."/>
            <person name="Andres J."/>
            <person name="Pham M."/>
            <person name="Weisz D."/>
            <person name="Mascagni F."/>
            <person name="Usai G."/>
            <person name="Natali L."/>
            <person name="Bassil N."/>
            <person name="Fernandez G.E."/>
            <person name="Lomsadze A."/>
            <person name="Armour M."/>
            <person name="Olukolu B."/>
            <person name="Poorten T."/>
            <person name="Britton C."/>
            <person name="Davik J."/>
            <person name="Ashrafi H."/>
            <person name="Aiden E.L."/>
            <person name="Borodovsky M."/>
            <person name="Worthington M."/>
        </authorList>
    </citation>
    <scope>NUCLEOTIDE SEQUENCE [LARGE SCALE GENOMIC DNA]</scope>
    <source>
        <strain evidence="10">PI 553951</strain>
    </source>
</reference>
<keyword evidence="11" id="KW-1185">Reference proteome</keyword>
<name>A0AAW1WLA2_RUBAR</name>
<feature type="domain" description="HTH myb-type" evidence="9">
    <location>
        <begin position="62"/>
        <end position="116"/>
    </location>
</feature>
<keyword evidence="3" id="KW-0805">Transcription regulation</keyword>
<sequence length="281" mass="32072">MGRQPCCDKVGLKRGPWTIEEDHKLMNFILNNGIHCWRMVPKLAGLLRCGKSCRLRWINYLRPDLKRGAFTETEENQIIQLHSCLGNRWSKIASHFPGRTDNEIKNHWNTRIKKRLKLLGVDSLNNKLIEKKENMEESKETITDISTELAQDNGLEDNLQQDDKNGFAELPNEVELSAFDETADVLKNYEMFCGSFDLGTLMLNQGVSNNTSTTSSYNTSTTTTTTTSSFSMEESNYNPSISVSGDQSLLPENCLQKWVESVDSMLSWDGFNNLEQDLFFF</sequence>
<feature type="domain" description="HTH myb-type" evidence="9">
    <location>
        <begin position="9"/>
        <end position="61"/>
    </location>
</feature>
<feature type="compositionally biased region" description="Low complexity" evidence="7">
    <location>
        <begin position="210"/>
        <end position="229"/>
    </location>
</feature>
<organism evidence="10 11">
    <name type="scientific">Rubus argutus</name>
    <name type="common">Southern blackberry</name>
    <dbReference type="NCBI Taxonomy" id="59490"/>
    <lineage>
        <taxon>Eukaryota</taxon>
        <taxon>Viridiplantae</taxon>
        <taxon>Streptophyta</taxon>
        <taxon>Embryophyta</taxon>
        <taxon>Tracheophyta</taxon>
        <taxon>Spermatophyta</taxon>
        <taxon>Magnoliopsida</taxon>
        <taxon>eudicotyledons</taxon>
        <taxon>Gunneridae</taxon>
        <taxon>Pentapetalae</taxon>
        <taxon>rosids</taxon>
        <taxon>fabids</taxon>
        <taxon>Rosales</taxon>
        <taxon>Rosaceae</taxon>
        <taxon>Rosoideae</taxon>
        <taxon>Rosoideae incertae sedis</taxon>
        <taxon>Rubus</taxon>
    </lineage>
</organism>
<dbReference type="GO" id="GO:0046394">
    <property type="term" value="P:carboxylic acid biosynthetic process"/>
    <property type="evidence" value="ECO:0007669"/>
    <property type="project" value="UniProtKB-ARBA"/>
</dbReference>
<comment type="subcellular location">
    <subcellularLocation>
        <location evidence="1">Nucleus</location>
    </subcellularLocation>
</comment>
<accession>A0AAW1WLA2</accession>
<evidence type="ECO:0000256" key="6">
    <source>
        <dbReference type="ARBA" id="ARBA00023242"/>
    </source>
</evidence>
<proteinExistence type="predicted"/>
<dbReference type="InterPro" id="IPR017930">
    <property type="entry name" value="Myb_dom"/>
</dbReference>
<evidence type="ECO:0000256" key="5">
    <source>
        <dbReference type="ARBA" id="ARBA00023163"/>
    </source>
</evidence>
<dbReference type="SMART" id="SM00717">
    <property type="entry name" value="SANT"/>
    <property type="match status" value="2"/>
</dbReference>
<dbReference type="Gene3D" id="1.10.10.60">
    <property type="entry name" value="Homeodomain-like"/>
    <property type="match status" value="2"/>
</dbReference>
<gene>
    <name evidence="10" type="ORF">M0R45_033756</name>
</gene>
<evidence type="ECO:0000313" key="10">
    <source>
        <dbReference type="EMBL" id="KAK9925432.1"/>
    </source>
</evidence>
<dbReference type="InterPro" id="IPR015495">
    <property type="entry name" value="Myb_TF_plants"/>
</dbReference>
<dbReference type="PROSITE" id="PS51294">
    <property type="entry name" value="HTH_MYB"/>
    <property type="match status" value="2"/>
</dbReference>
<dbReference type="InterPro" id="IPR009057">
    <property type="entry name" value="Homeodomain-like_sf"/>
</dbReference>
<comment type="caution">
    <text evidence="10">The sequence shown here is derived from an EMBL/GenBank/DDBJ whole genome shotgun (WGS) entry which is preliminary data.</text>
</comment>
<feature type="domain" description="Myb-like" evidence="8">
    <location>
        <begin position="9"/>
        <end position="61"/>
    </location>
</feature>
<protein>
    <submittedName>
        <fullName evidence="10">Uncharacterized protein</fullName>
    </submittedName>
</protein>
<dbReference type="CDD" id="cd00167">
    <property type="entry name" value="SANT"/>
    <property type="match status" value="2"/>
</dbReference>
<evidence type="ECO:0000256" key="3">
    <source>
        <dbReference type="ARBA" id="ARBA00023015"/>
    </source>
</evidence>
<keyword evidence="2" id="KW-0677">Repeat</keyword>
<evidence type="ECO:0000259" key="8">
    <source>
        <dbReference type="PROSITE" id="PS50090"/>
    </source>
</evidence>
<dbReference type="AlphaFoldDB" id="A0AAW1WLA2"/>
<dbReference type="GO" id="GO:0000976">
    <property type="term" value="F:transcription cis-regulatory region binding"/>
    <property type="evidence" value="ECO:0007669"/>
    <property type="project" value="UniProtKB-ARBA"/>
</dbReference>
<evidence type="ECO:0000259" key="9">
    <source>
        <dbReference type="PROSITE" id="PS51294"/>
    </source>
</evidence>
<dbReference type="SUPFAM" id="SSF46689">
    <property type="entry name" value="Homeodomain-like"/>
    <property type="match status" value="1"/>
</dbReference>
<feature type="region of interest" description="Disordered" evidence="7">
    <location>
        <begin position="210"/>
        <end position="238"/>
    </location>
</feature>
<evidence type="ECO:0000256" key="7">
    <source>
        <dbReference type="SAM" id="MobiDB-lite"/>
    </source>
</evidence>
<dbReference type="EMBL" id="JBEDUW010000006">
    <property type="protein sequence ID" value="KAK9925432.1"/>
    <property type="molecule type" value="Genomic_DNA"/>
</dbReference>
<dbReference type="GO" id="GO:0006355">
    <property type="term" value="P:regulation of DNA-templated transcription"/>
    <property type="evidence" value="ECO:0007669"/>
    <property type="project" value="UniProtKB-ARBA"/>
</dbReference>
<keyword evidence="4" id="KW-0238">DNA-binding</keyword>
<evidence type="ECO:0000256" key="1">
    <source>
        <dbReference type="ARBA" id="ARBA00004123"/>
    </source>
</evidence>
<dbReference type="PROSITE" id="PS50090">
    <property type="entry name" value="MYB_LIKE"/>
    <property type="match status" value="2"/>
</dbReference>
<evidence type="ECO:0000256" key="4">
    <source>
        <dbReference type="ARBA" id="ARBA00023125"/>
    </source>
</evidence>
<dbReference type="InterPro" id="IPR001005">
    <property type="entry name" value="SANT/Myb"/>
</dbReference>
<dbReference type="FunFam" id="1.10.10.60:FF:000069">
    <property type="entry name" value="MYB transcription factor"/>
    <property type="match status" value="1"/>
</dbReference>
<feature type="domain" description="Myb-like" evidence="8">
    <location>
        <begin position="62"/>
        <end position="112"/>
    </location>
</feature>